<accession>A0ABV9S7U4</accession>
<proteinExistence type="predicted"/>
<sequence length="224" mass="23560">MAALVFVLVVIGLLALVTVPLMIVSTRKQRLAVPPAVGGRQPLLGSAAQVWVSRGERVLRELTASLGEQPGFATLASDAEQVVMELRITAGQVADLDHVIARIPVPSLEEEQASLAGSIAEANGALAEADLVRAHQAVSARLAAAARQRETRDALLAKMQATVMEFERARDELAELITGTTSALSVNTDAAADLTGRLDGLREGLVEVRRATDPEIGPEGQGHP</sequence>
<feature type="transmembrane region" description="Helical" evidence="1">
    <location>
        <begin position="6"/>
        <end position="24"/>
    </location>
</feature>
<evidence type="ECO:0000256" key="1">
    <source>
        <dbReference type="SAM" id="Phobius"/>
    </source>
</evidence>
<keyword evidence="1" id="KW-0812">Transmembrane</keyword>
<keyword evidence="3" id="KW-1185">Reference proteome</keyword>
<keyword evidence="1" id="KW-1133">Transmembrane helix</keyword>
<dbReference type="RefSeq" id="WP_378058264.1">
    <property type="nucleotide sequence ID" value="NZ_JBHSIS010000010.1"/>
</dbReference>
<gene>
    <name evidence="2" type="ORF">ACFPCV_22505</name>
</gene>
<evidence type="ECO:0000313" key="2">
    <source>
        <dbReference type="EMBL" id="MFC4856285.1"/>
    </source>
</evidence>
<dbReference type="EMBL" id="JBHSIS010000010">
    <property type="protein sequence ID" value="MFC4856285.1"/>
    <property type="molecule type" value="Genomic_DNA"/>
</dbReference>
<keyword evidence="1" id="KW-0472">Membrane</keyword>
<reference evidence="3" key="1">
    <citation type="journal article" date="2019" name="Int. J. Syst. Evol. Microbiol.">
        <title>The Global Catalogue of Microorganisms (GCM) 10K type strain sequencing project: providing services to taxonomists for standard genome sequencing and annotation.</title>
        <authorList>
            <consortium name="The Broad Institute Genomics Platform"/>
            <consortium name="The Broad Institute Genome Sequencing Center for Infectious Disease"/>
            <person name="Wu L."/>
            <person name="Ma J."/>
        </authorList>
    </citation>
    <scope>NUCLEOTIDE SEQUENCE [LARGE SCALE GENOMIC DNA]</scope>
    <source>
        <strain evidence="3">ZS-22-S1</strain>
    </source>
</reference>
<dbReference type="Proteomes" id="UP001595859">
    <property type="component" value="Unassembled WGS sequence"/>
</dbReference>
<protein>
    <recommendedName>
        <fullName evidence="4">Secreted protein</fullName>
    </recommendedName>
</protein>
<evidence type="ECO:0000313" key="3">
    <source>
        <dbReference type="Proteomes" id="UP001595859"/>
    </source>
</evidence>
<name>A0ABV9S7U4_9PSEU</name>
<evidence type="ECO:0008006" key="4">
    <source>
        <dbReference type="Google" id="ProtNLM"/>
    </source>
</evidence>
<comment type="caution">
    <text evidence="2">The sequence shown here is derived from an EMBL/GenBank/DDBJ whole genome shotgun (WGS) entry which is preliminary data.</text>
</comment>
<organism evidence="2 3">
    <name type="scientific">Actinophytocola glycyrrhizae</name>
    <dbReference type="NCBI Taxonomy" id="2044873"/>
    <lineage>
        <taxon>Bacteria</taxon>
        <taxon>Bacillati</taxon>
        <taxon>Actinomycetota</taxon>
        <taxon>Actinomycetes</taxon>
        <taxon>Pseudonocardiales</taxon>
        <taxon>Pseudonocardiaceae</taxon>
    </lineage>
</organism>